<evidence type="ECO:0000256" key="3">
    <source>
        <dbReference type="ARBA" id="ARBA00022989"/>
    </source>
</evidence>
<dbReference type="VEuPathDB" id="FungiDB:KRP22_969"/>
<feature type="transmembrane region" description="Helical" evidence="5">
    <location>
        <begin position="6"/>
        <end position="24"/>
    </location>
</feature>
<dbReference type="VEuPathDB" id="FungiDB:KRP23_13295"/>
<reference evidence="7" key="1">
    <citation type="journal article" date="2006" name="Science">
        <title>Phytophthora genome sequences uncover evolutionary origins and mechanisms of pathogenesis.</title>
        <authorList>
            <person name="Tyler B.M."/>
            <person name="Tripathy S."/>
            <person name="Zhang X."/>
            <person name="Dehal P."/>
            <person name="Jiang R.H."/>
            <person name="Aerts A."/>
            <person name="Arredondo F.D."/>
            <person name="Baxter L."/>
            <person name="Bensasson D."/>
            <person name="Beynon J.L."/>
            <person name="Chapman J."/>
            <person name="Damasceno C.M."/>
            <person name="Dorrance A.E."/>
            <person name="Dou D."/>
            <person name="Dickerman A.W."/>
            <person name="Dubchak I.L."/>
            <person name="Garbelotto M."/>
            <person name="Gijzen M."/>
            <person name="Gordon S.G."/>
            <person name="Govers F."/>
            <person name="Grunwald N.J."/>
            <person name="Huang W."/>
            <person name="Ivors K.L."/>
            <person name="Jones R.W."/>
            <person name="Kamoun S."/>
            <person name="Krampis K."/>
            <person name="Lamour K.H."/>
            <person name="Lee M.K."/>
            <person name="McDonald W.H."/>
            <person name="Medina M."/>
            <person name="Meijer H.J."/>
            <person name="Nordberg E.K."/>
            <person name="Maclean D.J."/>
            <person name="Ospina-Giraldo M.D."/>
            <person name="Morris P.F."/>
            <person name="Phuntumart V."/>
            <person name="Putnam N.H."/>
            <person name="Rash S."/>
            <person name="Rose J.K."/>
            <person name="Sakihama Y."/>
            <person name="Salamov A.A."/>
            <person name="Savidor A."/>
            <person name="Scheuring C.F."/>
            <person name="Smith B.M."/>
            <person name="Sobral B.W."/>
            <person name="Terry A."/>
            <person name="Torto-Alalibo T.A."/>
            <person name="Win J."/>
            <person name="Xu Z."/>
            <person name="Zhang H."/>
            <person name="Grigoriev I.V."/>
            <person name="Rokhsar D.S."/>
            <person name="Boore J.L."/>
        </authorList>
    </citation>
    <scope>NUCLEOTIDE SEQUENCE [LARGE SCALE GENOMIC DNA]</scope>
    <source>
        <strain evidence="7">Pr102</strain>
    </source>
</reference>
<dbReference type="PANTHER" id="PTHR16201">
    <property type="entry name" value="SEVEN TRANSMEMBRANE PROTEIN 1-RELATED"/>
    <property type="match status" value="1"/>
</dbReference>
<dbReference type="InterPro" id="IPR051415">
    <property type="entry name" value="LAAT-1"/>
</dbReference>
<dbReference type="Gene3D" id="1.20.1280.290">
    <property type="match status" value="2"/>
</dbReference>
<dbReference type="GO" id="GO:0016020">
    <property type="term" value="C:membrane"/>
    <property type="evidence" value="ECO:0000318"/>
    <property type="project" value="GO_Central"/>
</dbReference>
<evidence type="ECO:0000256" key="5">
    <source>
        <dbReference type="SAM" id="Phobius"/>
    </source>
</evidence>
<evidence type="ECO:0000313" key="7">
    <source>
        <dbReference type="Proteomes" id="UP000005238"/>
    </source>
</evidence>
<keyword evidence="4 5" id="KW-0472">Membrane</keyword>
<dbReference type="eggNOG" id="ENOG502S7J2">
    <property type="taxonomic scope" value="Eukaryota"/>
</dbReference>
<dbReference type="AlphaFoldDB" id="H3GGD7"/>
<feature type="transmembrane region" description="Helical" evidence="5">
    <location>
        <begin position="36"/>
        <end position="57"/>
    </location>
</feature>
<dbReference type="Pfam" id="PF04193">
    <property type="entry name" value="PQ-loop"/>
    <property type="match status" value="2"/>
</dbReference>
<feature type="transmembrane region" description="Helical" evidence="5">
    <location>
        <begin position="168"/>
        <end position="185"/>
    </location>
</feature>
<comment type="subcellular location">
    <subcellularLocation>
        <location evidence="1">Membrane</location>
        <topology evidence="1">Multi-pass membrane protein</topology>
    </subcellularLocation>
</comment>
<organism evidence="6 7">
    <name type="scientific">Phytophthora ramorum</name>
    <name type="common">Sudden oak death agent</name>
    <dbReference type="NCBI Taxonomy" id="164328"/>
    <lineage>
        <taxon>Eukaryota</taxon>
        <taxon>Sar</taxon>
        <taxon>Stramenopiles</taxon>
        <taxon>Oomycota</taxon>
        <taxon>Peronosporomycetes</taxon>
        <taxon>Peronosporales</taxon>
        <taxon>Peronosporaceae</taxon>
        <taxon>Phytophthora</taxon>
    </lineage>
</organism>
<protein>
    <submittedName>
        <fullName evidence="6">Uncharacterized protein</fullName>
    </submittedName>
</protein>
<reference evidence="6" key="2">
    <citation type="submission" date="2015-06" db="UniProtKB">
        <authorList>
            <consortium name="EnsemblProtists"/>
        </authorList>
    </citation>
    <scope>IDENTIFICATION</scope>
    <source>
        <strain evidence="6">Pr102</strain>
    </source>
</reference>
<keyword evidence="3 5" id="KW-1133">Transmembrane helix</keyword>
<dbReference type="VEuPathDB" id="FungiDB:KRP22_970"/>
<dbReference type="VEuPathDB" id="FungiDB:KRP23_13294"/>
<sequence length="252" mass="27740">MGVAFQTIGMIGSFVIASSLVPQMHKVYKTKSAKDISLRFQLLYCFGIGLILIYGFGEDLWPIYIPASVEELAGLVMLGMKLYYDRYGVKPGASGANDESHALELGSSPLTRRSETKFTGVTSTENEAMGPAFNILGLVDSFMISASLVPQIIKVYQTKRAKDLSRPFQLLYVAGLVLMVVYGLGESLWSIWIPVVIELAGGLTLQVMKFIYDRREAKQAVDQNHHDGDFNLDADALEGSNAAPFRLFLTPK</sequence>
<evidence type="ECO:0000313" key="6">
    <source>
        <dbReference type="EnsemblProtists" id="Phyra74877"/>
    </source>
</evidence>
<dbReference type="EnsemblProtists" id="Phyra74877">
    <property type="protein sequence ID" value="Phyra74877"/>
    <property type="gene ID" value="Phyra74877"/>
</dbReference>
<keyword evidence="7" id="KW-1185">Reference proteome</keyword>
<accession>H3GGD7</accession>
<dbReference type="FunFam" id="1.20.1280.290:FF:000042">
    <property type="entry name" value="Sugar transporter SemiSWEET"/>
    <property type="match status" value="2"/>
</dbReference>
<proteinExistence type="predicted"/>
<dbReference type="EMBL" id="DS566007">
    <property type="status" value="NOT_ANNOTATED_CDS"/>
    <property type="molecule type" value="Genomic_DNA"/>
</dbReference>
<evidence type="ECO:0000256" key="2">
    <source>
        <dbReference type="ARBA" id="ARBA00022692"/>
    </source>
</evidence>
<dbReference type="PANTHER" id="PTHR16201:SF34">
    <property type="entry name" value="LYSOSOMAL AMINO ACID TRANSPORTER 1"/>
    <property type="match status" value="1"/>
</dbReference>
<dbReference type="InterPro" id="IPR006603">
    <property type="entry name" value="PQ-loop_rpt"/>
</dbReference>
<evidence type="ECO:0000256" key="4">
    <source>
        <dbReference type="ARBA" id="ARBA00023136"/>
    </source>
</evidence>
<dbReference type="HOGENOM" id="CLU_1036141_0_0_1"/>
<dbReference type="Proteomes" id="UP000005238">
    <property type="component" value="Unassembled WGS sequence"/>
</dbReference>
<name>H3GGD7_PHYRM</name>
<dbReference type="GO" id="GO:0015174">
    <property type="term" value="F:basic amino acid transmembrane transporter activity"/>
    <property type="evidence" value="ECO:0000318"/>
    <property type="project" value="GO_Central"/>
</dbReference>
<dbReference type="InParanoid" id="H3GGD7"/>
<evidence type="ECO:0000256" key="1">
    <source>
        <dbReference type="ARBA" id="ARBA00004141"/>
    </source>
</evidence>
<keyword evidence="2 5" id="KW-0812">Transmembrane</keyword>